<dbReference type="PANTHER" id="PTHR14969">
    <property type="entry name" value="SPHINGOSINE-1-PHOSPHATE PHOSPHOHYDROLASE"/>
    <property type="match status" value="1"/>
</dbReference>
<evidence type="ECO:0000256" key="2">
    <source>
        <dbReference type="SAM" id="Phobius"/>
    </source>
</evidence>
<evidence type="ECO:0000313" key="4">
    <source>
        <dbReference type="EMBL" id="KAG7163227.1"/>
    </source>
</evidence>
<feature type="transmembrane region" description="Helical" evidence="2">
    <location>
        <begin position="182"/>
        <end position="204"/>
    </location>
</feature>
<feature type="compositionally biased region" description="Polar residues" evidence="1">
    <location>
        <begin position="282"/>
        <end position="297"/>
    </location>
</feature>
<organism evidence="4 5">
    <name type="scientific">Homarus americanus</name>
    <name type="common">American lobster</name>
    <dbReference type="NCBI Taxonomy" id="6706"/>
    <lineage>
        <taxon>Eukaryota</taxon>
        <taxon>Metazoa</taxon>
        <taxon>Ecdysozoa</taxon>
        <taxon>Arthropoda</taxon>
        <taxon>Crustacea</taxon>
        <taxon>Multicrustacea</taxon>
        <taxon>Malacostraca</taxon>
        <taxon>Eumalacostraca</taxon>
        <taxon>Eucarida</taxon>
        <taxon>Decapoda</taxon>
        <taxon>Pleocyemata</taxon>
        <taxon>Astacidea</taxon>
        <taxon>Nephropoidea</taxon>
        <taxon>Nephropidae</taxon>
        <taxon>Homarus</taxon>
    </lineage>
</organism>
<feature type="non-terminal residue" evidence="4">
    <location>
        <position position="1"/>
    </location>
</feature>
<dbReference type="SMART" id="SM00014">
    <property type="entry name" value="acidPPc"/>
    <property type="match status" value="1"/>
</dbReference>
<dbReference type="SUPFAM" id="SSF48317">
    <property type="entry name" value="Acid phosphatase/Vanadium-dependent haloperoxidase"/>
    <property type="match status" value="1"/>
</dbReference>
<feature type="compositionally biased region" description="Acidic residues" evidence="1">
    <location>
        <begin position="249"/>
        <end position="258"/>
    </location>
</feature>
<feature type="transmembrane region" description="Helical" evidence="2">
    <location>
        <begin position="92"/>
        <end position="110"/>
    </location>
</feature>
<proteinExistence type="predicted"/>
<keyword evidence="2" id="KW-0812">Transmembrane</keyword>
<dbReference type="CDD" id="cd03391">
    <property type="entry name" value="PAP2_containing_2_like"/>
    <property type="match status" value="1"/>
</dbReference>
<accession>A0A8J5JS62</accession>
<dbReference type="Pfam" id="PF01569">
    <property type="entry name" value="PAP2"/>
    <property type="match status" value="1"/>
</dbReference>
<protein>
    <submittedName>
        <fullName evidence="4">Phospholipid phosphatase 6-like</fullName>
    </submittedName>
</protein>
<dbReference type="EMBL" id="JAHLQT010026473">
    <property type="protein sequence ID" value="KAG7163227.1"/>
    <property type="molecule type" value="Genomic_DNA"/>
</dbReference>
<dbReference type="Proteomes" id="UP000747542">
    <property type="component" value="Unassembled WGS sequence"/>
</dbReference>
<gene>
    <name evidence="4" type="primary">Plpp6-L</name>
    <name evidence="4" type="ORF">Hamer_G004329</name>
</gene>
<keyword evidence="2" id="KW-1133">Transmembrane helix</keyword>
<reference evidence="4" key="1">
    <citation type="journal article" date="2021" name="Sci. Adv.">
        <title>The American lobster genome reveals insights on longevity, neural, and immune adaptations.</title>
        <authorList>
            <person name="Polinski J.M."/>
            <person name="Zimin A.V."/>
            <person name="Clark K.F."/>
            <person name="Kohn A.B."/>
            <person name="Sadowski N."/>
            <person name="Timp W."/>
            <person name="Ptitsyn A."/>
            <person name="Khanna P."/>
            <person name="Romanova D.Y."/>
            <person name="Williams P."/>
            <person name="Greenwood S.J."/>
            <person name="Moroz L.L."/>
            <person name="Walt D.R."/>
            <person name="Bodnar A.G."/>
        </authorList>
    </citation>
    <scope>NUCLEOTIDE SEQUENCE</scope>
    <source>
        <strain evidence="4">GMGI-L3</strain>
    </source>
</reference>
<feature type="domain" description="Phosphatidic acid phosphatase type 2/haloperoxidase" evidence="3">
    <location>
        <begin position="87"/>
        <end position="200"/>
    </location>
</feature>
<feature type="transmembrane region" description="Helical" evidence="2">
    <location>
        <begin position="155"/>
        <end position="177"/>
    </location>
</feature>
<evidence type="ECO:0000259" key="3">
    <source>
        <dbReference type="SMART" id="SM00014"/>
    </source>
</evidence>
<keyword evidence="2" id="KW-0472">Membrane</keyword>
<dbReference type="GO" id="GO:0042392">
    <property type="term" value="F:sphingosine-1-phosphate phosphatase activity"/>
    <property type="evidence" value="ECO:0007669"/>
    <property type="project" value="TreeGrafter"/>
</dbReference>
<dbReference type="InterPro" id="IPR036938">
    <property type="entry name" value="PAP2/HPO_sf"/>
</dbReference>
<dbReference type="PANTHER" id="PTHR14969:SF13">
    <property type="entry name" value="AT30094P"/>
    <property type="match status" value="1"/>
</dbReference>
<dbReference type="InterPro" id="IPR000326">
    <property type="entry name" value="PAP2/HPO"/>
</dbReference>
<comment type="caution">
    <text evidence="4">The sequence shown here is derived from an EMBL/GenBank/DDBJ whole genome shotgun (WGS) entry which is preliminary data.</text>
</comment>
<evidence type="ECO:0000256" key="1">
    <source>
        <dbReference type="SAM" id="MobiDB-lite"/>
    </source>
</evidence>
<sequence length="386" mass="42715">MSGAVAGRLIDVSAMGEKRVVPKPMKQVLEWDVAVSEKLVKYLDQNYGPLSKYKTHFKGLEYSCHGIPWLIGTPTFIFLFSNLAFRQLLVNILLALFLDIVVVSVVKAITRRRRPPGNKKDEMFATISVDKFSFPSGHATRAVMLSVLLPLKYDLFLPIAILMMAWSGAVCASRLLLERHHLLDVIGGIVIGVLEAFFMSHIWLSSQSAQGVVNFFLDETQAGASYDVNTSSFSVGSFYKLASQDEESDQLYPDTEDRESDHVSVNSGLSSDSDHSESEDGQNVSESNKSIPDSDSKIFTSKSGAIVWHEKKADGSVGRRSARNVIDQNPGITRFAPTRITDNVASAFDLLITPYIFNVIQEMTNKEANRVHGTGHITNMTELKAF</sequence>
<feature type="region of interest" description="Disordered" evidence="1">
    <location>
        <begin position="249"/>
        <end position="297"/>
    </location>
</feature>
<name>A0A8J5JS62_HOMAM</name>
<evidence type="ECO:0000313" key="5">
    <source>
        <dbReference type="Proteomes" id="UP000747542"/>
    </source>
</evidence>
<dbReference type="Gene3D" id="1.20.144.10">
    <property type="entry name" value="Phosphatidic acid phosphatase type 2/haloperoxidase"/>
    <property type="match status" value="1"/>
</dbReference>
<feature type="transmembrane region" description="Helical" evidence="2">
    <location>
        <begin position="66"/>
        <end position="85"/>
    </location>
</feature>
<dbReference type="AlphaFoldDB" id="A0A8J5JS62"/>
<keyword evidence="5" id="KW-1185">Reference proteome</keyword>